<proteinExistence type="predicted"/>
<keyword evidence="2" id="KW-1185">Reference proteome</keyword>
<reference evidence="1 2" key="1">
    <citation type="submission" date="2016-07" db="EMBL/GenBank/DDBJ databases">
        <title>Comparative genomics of the Campylobacter concisus group.</title>
        <authorList>
            <person name="Miller W.G."/>
            <person name="Yee E."/>
            <person name="Chapman M.H."/>
            <person name="Huynh S."/>
            <person name="Bono J.L."/>
            <person name="On S.L.W."/>
            <person name="StLeger J."/>
            <person name="Foster G."/>
            <person name="Parker C.T."/>
        </authorList>
    </citation>
    <scope>NUCLEOTIDE SEQUENCE [LARGE SCALE GENOMIC DNA]</scope>
    <source>
        <strain evidence="1 2">CCUG 21559</strain>
    </source>
</reference>
<gene>
    <name evidence="1" type="ORF">CMUC_0389</name>
</gene>
<organism evidence="1 2">
    <name type="scientific">Campylobacter mucosalis CCUG 21559</name>
    <dbReference type="NCBI Taxonomy" id="1032067"/>
    <lineage>
        <taxon>Bacteria</taxon>
        <taxon>Pseudomonadati</taxon>
        <taxon>Campylobacterota</taxon>
        <taxon>Epsilonproteobacteria</taxon>
        <taxon>Campylobacterales</taxon>
        <taxon>Campylobacteraceae</taxon>
        <taxon>Campylobacter</taxon>
    </lineage>
</organism>
<dbReference type="EMBL" id="CP012542">
    <property type="protein sequence ID" value="QCD44202.1"/>
    <property type="molecule type" value="Genomic_DNA"/>
</dbReference>
<evidence type="ECO:0000313" key="1">
    <source>
        <dbReference type="EMBL" id="QCD44202.1"/>
    </source>
</evidence>
<dbReference type="Pfam" id="PF03692">
    <property type="entry name" value="CxxCxxCC"/>
    <property type="match status" value="1"/>
</dbReference>
<sequence>MSFNCDSCGLCCLNIHGIKELENFMQSDGSCVNLDKDTKLCKIYDTRPTICRVDEMYELKYFKYFLKDEFYRLNENACKILKDKFKG</sequence>
<dbReference type="AlphaFoldDB" id="A0A6G5QEX5"/>
<name>A0A6G5QEX5_9BACT</name>
<dbReference type="Proteomes" id="UP000503264">
    <property type="component" value="Chromosome"/>
</dbReference>
<dbReference type="InterPro" id="IPR005358">
    <property type="entry name" value="Puta_zinc/iron-chelating_dom"/>
</dbReference>
<dbReference type="RefSeq" id="WP_171993425.1">
    <property type="nucleotide sequence ID" value="NZ_CP012542.1"/>
</dbReference>
<accession>A0A6G5QEX5</accession>
<protein>
    <submittedName>
        <fullName evidence="1">Iron-/zinc-chelating domain protein</fullName>
    </submittedName>
</protein>
<evidence type="ECO:0000313" key="2">
    <source>
        <dbReference type="Proteomes" id="UP000503264"/>
    </source>
</evidence>